<feature type="region of interest" description="Disordered" evidence="1">
    <location>
        <begin position="107"/>
        <end position="145"/>
    </location>
</feature>
<dbReference type="InterPro" id="IPR036869">
    <property type="entry name" value="J_dom_sf"/>
</dbReference>
<accession>A0ABY9CNQ9</accession>
<protein>
    <recommendedName>
        <fullName evidence="4">J domain-containing protein required for chloroplast accumulation response 1</fullName>
    </recommendedName>
</protein>
<evidence type="ECO:0000313" key="2">
    <source>
        <dbReference type="EMBL" id="WJZ96827.1"/>
    </source>
</evidence>
<evidence type="ECO:0000313" key="3">
    <source>
        <dbReference type="Proteomes" id="UP001227230"/>
    </source>
</evidence>
<dbReference type="InterPro" id="IPR001623">
    <property type="entry name" value="DnaJ_domain"/>
</dbReference>
<dbReference type="CDD" id="cd06257">
    <property type="entry name" value="DnaJ"/>
    <property type="match status" value="1"/>
</dbReference>
<keyword evidence="3" id="KW-1185">Reference proteome</keyword>
<organism evidence="2 3">
    <name type="scientific">Vitis vinifera</name>
    <name type="common">Grape</name>
    <dbReference type="NCBI Taxonomy" id="29760"/>
    <lineage>
        <taxon>Eukaryota</taxon>
        <taxon>Viridiplantae</taxon>
        <taxon>Streptophyta</taxon>
        <taxon>Embryophyta</taxon>
        <taxon>Tracheophyta</taxon>
        <taxon>Spermatophyta</taxon>
        <taxon>Magnoliopsida</taxon>
        <taxon>eudicotyledons</taxon>
        <taxon>Gunneridae</taxon>
        <taxon>Pentapetalae</taxon>
        <taxon>rosids</taxon>
        <taxon>Vitales</taxon>
        <taxon>Vitaceae</taxon>
        <taxon>Viteae</taxon>
        <taxon>Vitis</taxon>
    </lineage>
</organism>
<feature type="compositionally biased region" description="Low complexity" evidence="1">
    <location>
        <begin position="134"/>
        <end position="145"/>
    </location>
</feature>
<dbReference type="SUPFAM" id="SSF46565">
    <property type="entry name" value="Chaperone J-domain"/>
    <property type="match status" value="1"/>
</dbReference>
<dbReference type="PANTHER" id="PTHR23172">
    <property type="entry name" value="AUXILIN/CYCLIN G-ASSOCIATED KINASE-RELATED"/>
    <property type="match status" value="1"/>
</dbReference>
<sequence>MDESWRMRMGMHNLPRRKSTEETSSQRSRKTFSGESRTMHPEDFSDVFGGPPRSVLSRQYSGDFTARAQSNSFYEEIFRPADLGAPARSGRVLPVFRIPGNRKGGGGFYSDIFGSDDDRRSRTRSKPNSKSKSKSNSSSVLSSEELSPLRPVIGDDVALSSFASKLRPINVPSRWSSSMMMPEEYSRKQGMPAFPCNPSPCIENHFMKTEYDDDSSSIFGFSQRVSFPETISVEPNSYGSIKVSIDDLELNSPSSAVSSVCQAPDAKPRIPDDELLQGQETEQEDDDEVMSSYVIEITPDRREGTDEADALDEAIAWAKEKFQTHSSEKEWSIRPQETEHFVEMEDRPNSREFRVPQMDEHGMMQSPVKDKWATEDKQQMEKDMEIELLDEDVRLWSSGKEANIRLLLSTLHHILWPNSGWYAIPLTSLIETSQVKKAYQKARLCLHPDKLQQRGVTPPQKYVAEKAFSILQDAWAAFISQDVFFS</sequence>
<evidence type="ECO:0008006" key="4">
    <source>
        <dbReference type="Google" id="ProtNLM"/>
    </source>
</evidence>
<name>A0ABY9CNQ9_VITVI</name>
<dbReference type="Gene3D" id="1.10.287.110">
    <property type="entry name" value="DnaJ domain"/>
    <property type="match status" value="1"/>
</dbReference>
<feature type="region of interest" description="Disordered" evidence="1">
    <location>
        <begin position="1"/>
        <end position="56"/>
    </location>
</feature>
<dbReference type="PANTHER" id="PTHR23172:SF69">
    <property type="entry name" value="CHAPERONE DNAJ-DOMAIN SUPERFAMILY PROTEIN"/>
    <property type="match status" value="1"/>
</dbReference>
<dbReference type="Proteomes" id="UP001227230">
    <property type="component" value="Chromosome 10"/>
</dbReference>
<gene>
    <name evidence="2" type="ORF">VitviT2T_015474</name>
</gene>
<feature type="compositionally biased region" description="Basic residues" evidence="1">
    <location>
        <begin position="121"/>
        <end position="133"/>
    </location>
</feature>
<proteinExistence type="predicted"/>
<reference evidence="2 3" key="1">
    <citation type="journal article" date="2023" name="Hortic Res">
        <title>The complete reference genome for grapevine (Vitis vinifera L.) genetics and breeding.</title>
        <authorList>
            <person name="Shi X."/>
            <person name="Cao S."/>
            <person name="Wang X."/>
            <person name="Huang S."/>
            <person name="Wang Y."/>
            <person name="Liu Z."/>
            <person name="Liu W."/>
            <person name="Leng X."/>
            <person name="Peng Y."/>
            <person name="Wang N."/>
            <person name="Wang Y."/>
            <person name="Ma Z."/>
            <person name="Xu X."/>
            <person name="Zhang F."/>
            <person name="Xue H."/>
            <person name="Zhong H."/>
            <person name="Wang Y."/>
            <person name="Zhang K."/>
            <person name="Velt A."/>
            <person name="Avia K."/>
            <person name="Holtgrawe D."/>
            <person name="Grimplet J."/>
            <person name="Matus J.T."/>
            <person name="Ware D."/>
            <person name="Wu X."/>
            <person name="Wang H."/>
            <person name="Liu C."/>
            <person name="Fang Y."/>
            <person name="Rustenholz C."/>
            <person name="Cheng Z."/>
            <person name="Xiao H."/>
            <person name="Zhou Y."/>
        </authorList>
    </citation>
    <scope>NUCLEOTIDE SEQUENCE [LARGE SCALE GENOMIC DNA]</scope>
    <source>
        <strain evidence="3">cv. Pinot noir / PN40024</strain>
        <tissue evidence="2">Leaf</tissue>
    </source>
</reference>
<evidence type="ECO:0000256" key="1">
    <source>
        <dbReference type="SAM" id="MobiDB-lite"/>
    </source>
</evidence>
<feature type="region of interest" description="Disordered" evidence="1">
    <location>
        <begin position="256"/>
        <end position="289"/>
    </location>
</feature>
<dbReference type="EMBL" id="CP126657">
    <property type="protein sequence ID" value="WJZ96827.1"/>
    <property type="molecule type" value="Genomic_DNA"/>
</dbReference>
<feature type="compositionally biased region" description="Polar residues" evidence="1">
    <location>
        <begin position="22"/>
        <end position="36"/>
    </location>
</feature>